<dbReference type="EMBL" id="QPJW01000003">
    <property type="protein sequence ID" value="RCX20663.1"/>
    <property type="molecule type" value="Genomic_DNA"/>
</dbReference>
<keyword evidence="1" id="KW-0812">Transmembrane</keyword>
<keyword evidence="1" id="KW-1133">Transmembrane helix</keyword>
<organism evidence="2 3">
    <name type="scientific">Fontibacillus phaseoli</name>
    <dbReference type="NCBI Taxonomy" id="1416533"/>
    <lineage>
        <taxon>Bacteria</taxon>
        <taxon>Bacillati</taxon>
        <taxon>Bacillota</taxon>
        <taxon>Bacilli</taxon>
        <taxon>Bacillales</taxon>
        <taxon>Paenibacillaceae</taxon>
        <taxon>Fontibacillus</taxon>
    </lineage>
</organism>
<gene>
    <name evidence="2" type="ORF">DFP94_103395</name>
</gene>
<sequence length="39" mass="4439">MWEPGSSKFKSGTFGWIISLGIFYAVFYTAFTLYSIHGQ</sequence>
<evidence type="ECO:0000313" key="3">
    <source>
        <dbReference type="Proteomes" id="UP000253090"/>
    </source>
</evidence>
<dbReference type="AlphaFoldDB" id="A0A369BGI8"/>
<dbReference type="Proteomes" id="UP000253090">
    <property type="component" value="Unassembled WGS sequence"/>
</dbReference>
<comment type="caution">
    <text evidence="2">The sequence shown here is derived from an EMBL/GenBank/DDBJ whole genome shotgun (WGS) entry which is preliminary data.</text>
</comment>
<keyword evidence="1" id="KW-0472">Membrane</keyword>
<evidence type="ECO:0000256" key="1">
    <source>
        <dbReference type="SAM" id="Phobius"/>
    </source>
</evidence>
<name>A0A369BGI8_9BACL</name>
<feature type="transmembrane region" description="Helical" evidence="1">
    <location>
        <begin position="14"/>
        <end position="36"/>
    </location>
</feature>
<protein>
    <submittedName>
        <fullName evidence="2">Uncharacterized protein</fullName>
    </submittedName>
</protein>
<evidence type="ECO:0000313" key="2">
    <source>
        <dbReference type="EMBL" id="RCX20663.1"/>
    </source>
</evidence>
<reference evidence="2 3" key="1">
    <citation type="submission" date="2018-07" db="EMBL/GenBank/DDBJ databases">
        <title>Genomic Encyclopedia of Type Strains, Phase III (KMG-III): the genomes of soil and plant-associated and newly described type strains.</title>
        <authorList>
            <person name="Whitman W."/>
        </authorList>
    </citation>
    <scope>NUCLEOTIDE SEQUENCE [LARGE SCALE GENOMIC DNA]</scope>
    <source>
        <strain evidence="2 3">CECT 8333</strain>
    </source>
</reference>
<accession>A0A369BGI8</accession>
<keyword evidence="3" id="KW-1185">Reference proteome</keyword>
<proteinExistence type="predicted"/>